<sequence length="282" mass="31980">MGRKVDKKTQKLFRKRAREYNSDEEDGDVPDPEARAKPASSRRRKAESNGILNKNEEVEKILDFCEQTIASDEEEEVELQPGITKFTEGCRAFKLAFINIMKRRLDDEPTGPILCAHKKLVAAKLAEEETERKAKREAKKEKHLVEEKGHMKPANFLDSHEKFLIGVATKGVVKLFNAVNKAQNVNRGQTPSRSKDEKVLRTRRKDAFFSELRKASSQPAGTHSKVSSSKGQTDIEEPLWAPLRDTYMLTNSKLKDWDKMEGTAVVDESGLMSEDDSEDDND</sequence>
<comment type="similarity">
    <text evidence="1">Belongs to the RRP15 family.</text>
</comment>
<evidence type="ECO:0008006" key="5">
    <source>
        <dbReference type="Google" id="ProtNLM"/>
    </source>
</evidence>
<feature type="compositionally biased region" description="Polar residues" evidence="2">
    <location>
        <begin position="215"/>
        <end position="232"/>
    </location>
</feature>
<dbReference type="Pfam" id="PF07890">
    <property type="entry name" value="Rrp15p"/>
    <property type="match status" value="1"/>
</dbReference>
<dbReference type="GO" id="GO:0030687">
    <property type="term" value="C:preribosome, large subunit precursor"/>
    <property type="evidence" value="ECO:0007669"/>
    <property type="project" value="TreeGrafter"/>
</dbReference>
<keyword evidence="4" id="KW-1185">Reference proteome</keyword>
<dbReference type="GO" id="GO:0000470">
    <property type="term" value="P:maturation of LSU-rRNA"/>
    <property type="evidence" value="ECO:0007669"/>
    <property type="project" value="TreeGrafter"/>
</dbReference>
<feature type="region of interest" description="Disordered" evidence="2">
    <location>
        <begin position="210"/>
        <end position="237"/>
    </location>
</feature>
<evidence type="ECO:0000313" key="4">
    <source>
        <dbReference type="Proteomes" id="UP001279734"/>
    </source>
</evidence>
<dbReference type="EMBL" id="BSYO01000010">
    <property type="protein sequence ID" value="GMH10972.1"/>
    <property type="molecule type" value="Genomic_DNA"/>
</dbReference>
<reference evidence="3" key="1">
    <citation type="submission" date="2023-05" db="EMBL/GenBank/DDBJ databases">
        <title>Nepenthes gracilis genome sequencing.</title>
        <authorList>
            <person name="Fukushima K."/>
        </authorList>
    </citation>
    <scope>NUCLEOTIDE SEQUENCE</scope>
    <source>
        <strain evidence="3">SING2019-196</strain>
    </source>
</reference>
<dbReference type="InterPro" id="IPR012459">
    <property type="entry name" value="Rrp15"/>
</dbReference>
<comment type="caution">
    <text evidence="3">The sequence shown here is derived from an EMBL/GenBank/DDBJ whole genome shotgun (WGS) entry which is preliminary data.</text>
</comment>
<gene>
    <name evidence="3" type="ORF">Nepgr_012813</name>
</gene>
<organism evidence="3 4">
    <name type="scientific">Nepenthes gracilis</name>
    <name type="common">Slender pitcher plant</name>
    <dbReference type="NCBI Taxonomy" id="150966"/>
    <lineage>
        <taxon>Eukaryota</taxon>
        <taxon>Viridiplantae</taxon>
        <taxon>Streptophyta</taxon>
        <taxon>Embryophyta</taxon>
        <taxon>Tracheophyta</taxon>
        <taxon>Spermatophyta</taxon>
        <taxon>Magnoliopsida</taxon>
        <taxon>eudicotyledons</taxon>
        <taxon>Gunneridae</taxon>
        <taxon>Pentapetalae</taxon>
        <taxon>Caryophyllales</taxon>
        <taxon>Nepenthaceae</taxon>
        <taxon>Nepenthes</taxon>
    </lineage>
</organism>
<feature type="region of interest" description="Disordered" evidence="2">
    <location>
        <begin position="1"/>
        <end position="52"/>
    </location>
</feature>
<dbReference type="PANTHER" id="PTHR13245:SF14">
    <property type="entry name" value="RRP15-LIKE PROTEIN"/>
    <property type="match status" value="1"/>
</dbReference>
<feature type="compositionally biased region" description="Basic residues" evidence="2">
    <location>
        <begin position="1"/>
        <end position="17"/>
    </location>
</feature>
<evidence type="ECO:0000313" key="3">
    <source>
        <dbReference type="EMBL" id="GMH10972.1"/>
    </source>
</evidence>
<evidence type="ECO:0000256" key="2">
    <source>
        <dbReference type="SAM" id="MobiDB-lite"/>
    </source>
</evidence>
<feature type="compositionally biased region" description="Acidic residues" evidence="2">
    <location>
        <begin position="22"/>
        <end position="31"/>
    </location>
</feature>
<proteinExistence type="inferred from homology"/>
<dbReference type="GO" id="GO:0000460">
    <property type="term" value="P:maturation of 5.8S rRNA"/>
    <property type="evidence" value="ECO:0007669"/>
    <property type="project" value="TreeGrafter"/>
</dbReference>
<dbReference type="Proteomes" id="UP001279734">
    <property type="component" value="Unassembled WGS sequence"/>
</dbReference>
<evidence type="ECO:0000256" key="1">
    <source>
        <dbReference type="ARBA" id="ARBA00007462"/>
    </source>
</evidence>
<accession>A0AAD3SGS4</accession>
<protein>
    <recommendedName>
        <fullName evidence="5">RRP15-like protein</fullName>
    </recommendedName>
</protein>
<name>A0AAD3SGS4_NEPGR</name>
<dbReference type="PANTHER" id="PTHR13245">
    <property type="entry name" value="RRP15-LIKE PROTEIN"/>
    <property type="match status" value="1"/>
</dbReference>
<dbReference type="AlphaFoldDB" id="A0AAD3SGS4"/>